<proteinExistence type="predicted"/>
<feature type="repeat" description="ANK" evidence="3">
    <location>
        <begin position="706"/>
        <end position="734"/>
    </location>
</feature>
<dbReference type="SUPFAM" id="SSF48403">
    <property type="entry name" value="Ankyrin repeat"/>
    <property type="match status" value="1"/>
</dbReference>
<dbReference type="EMBL" id="JAACJM010000172">
    <property type="protein sequence ID" value="KAF5340827.1"/>
    <property type="molecule type" value="Genomic_DNA"/>
</dbReference>
<dbReference type="PROSITE" id="PS50088">
    <property type="entry name" value="ANK_REPEAT"/>
    <property type="match status" value="8"/>
</dbReference>
<dbReference type="PANTHER" id="PTHR24171">
    <property type="entry name" value="ANKYRIN REPEAT DOMAIN-CONTAINING PROTEIN 39-RELATED"/>
    <property type="match status" value="1"/>
</dbReference>
<feature type="compositionally biased region" description="Polar residues" evidence="4">
    <location>
        <begin position="99"/>
        <end position="127"/>
    </location>
</feature>
<keyword evidence="2 3" id="KW-0040">ANK repeat</keyword>
<feature type="repeat" description="ANK" evidence="3">
    <location>
        <begin position="848"/>
        <end position="880"/>
    </location>
</feature>
<feature type="repeat" description="ANK" evidence="3">
    <location>
        <begin position="669"/>
        <end position="701"/>
    </location>
</feature>
<comment type="caution">
    <text evidence="7">The sequence shown here is derived from an EMBL/GenBank/DDBJ whole genome shotgun (WGS) entry which is preliminary data.</text>
</comment>
<name>A0A8H5FLB6_9AGAR</name>
<evidence type="ECO:0000256" key="4">
    <source>
        <dbReference type="SAM" id="MobiDB-lite"/>
    </source>
</evidence>
<feature type="repeat" description="ANK" evidence="3">
    <location>
        <begin position="814"/>
        <end position="846"/>
    </location>
</feature>
<feature type="compositionally biased region" description="Basic and acidic residues" evidence="4">
    <location>
        <begin position="55"/>
        <end position="66"/>
    </location>
</feature>
<dbReference type="Gene3D" id="1.25.40.20">
    <property type="entry name" value="Ankyrin repeat-containing domain"/>
    <property type="match status" value="2"/>
</dbReference>
<feature type="repeat" description="ANK" evidence="3">
    <location>
        <begin position="768"/>
        <end position="800"/>
    </location>
</feature>
<evidence type="ECO:0000259" key="6">
    <source>
        <dbReference type="Pfam" id="PF20153"/>
    </source>
</evidence>
<feature type="compositionally biased region" description="Basic and acidic residues" evidence="4">
    <location>
        <begin position="128"/>
        <end position="140"/>
    </location>
</feature>
<accession>A0A8H5FLB6</accession>
<organism evidence="7 8">
    <name type="scientific">Tetrapyrgos nigripes</name>
    <dbReference type="NCBI Taxonomy" id="182062"/>
    <lineage>
        <taxon>Eukaryota</taxon>
        <taxon>Fungi</taxon>
        <taxon>Dikarya</taxon>
        <taxon>Basidiomycota</taxon>
        <taxon>Agaricomycotina</taxon>
        <taxon>Agaricomycetes</taxon>
        <taxon>Agaricomycetidae</taxon>
        <taxon>Agaricales</taxon>
        <taxon>Marasmiineae</taxon>
        <taxon>Marasmiaceae</taxon>
        <taxon>Tetrapyrgos</taxon>
    </lineage>
</organism>
<dbReference type="Proteomes" id="UP000559256">
    <property type="component" value="Unassembled WGS sequence"/>
</dbReference>
<keyword evidence="5" id="KW-0472">Membrane</keyword>
<protein>
    <recommendedName>
        <fullName evidence="6">DUF6535 domain-containing protein</fullName>
    </recommendedName>
</protein>
<dbReference type="Pfam" id="PF12796">
    <property type="entry name" value="Ank_2"/>
    <property type="match status" value="4"/>
</dbReference>
<feature type="compositionally biased region" description="Basic and acidic residues" evidence="4">
    <location>
        <begin position="22"/>
        <end position="33"/>
    </location>
</feature>
<dbReference type="PANTHER" id="PTHR24171:SF10">
    <property type="entry name" value="ANKYRIN REPEAT DOMAIN-CONTAINING PROTEIN 29-LIKE"/>
    <property type="match status" value="1"/>
</dbReference>
<feature type="repeat" description="ANK" evidence="3">
    <location>
        <begin position="739"/>
        <end position="767"/>
    </location>
</feature>
<reference evidence="7 8" key="1">
    <citation type="journal article" date="2020" name="ISME J.">
        <title>Uncovering the hidden diversity of litter-decomposition mechanisms in mushroom-forming fungi.</title>
        <authorList>
            <person name="Floudas D."/>
            <person name="Bentzer J."/>
            <person name="Ahren D."/>
            <person name="Johansson T."/>
            <person name="Persson P."/>
            <person name="Tunlid A."/>
        </authorList>
    </citation>
    <scope>NUCLEOTIDE SEQUENCE [LARGE SCALE GENOMIC DNA]</scope>
    <source>
        <strain evidence="7 8">CBS 291.85</strain>
    </source>
</reference>
<evidence type="ECO:0000313" key="7">
    <source>
        <dbReference type="EMBL" id="KAF5340827.1"/>
    </source>
</evidence>
<evidence type="ECO:0000256" key="1">
    <source>
        <dbReference type="ARBA" id="ARBA00022737"/>
    </source>
</evidence>
<keyword evidence="8" id="KW-1185">Reference proteome</keyword>
<dbReference type="PROSITE" id="PS50297">
    <property type="entry name" value="ANK_REP_REGION"/>
    <property type="match status" value="8"/>
</dbReference>
<evidence type="ECO:0000256" key="3">
    <source>
        <dbReference type="PROSITE-ProRule" id="PRU00023"/>
    </source>
</evidence>
<dbReference type="InterPro" id="IPR045338">
    <property type="entry name" value="DUF6535"/>
</dbReference>
<evidence type="ECO:0000313" key="8">
    <source>
        <dbReference type="Proteomes" id="UP000559256"/>
    </source>
</evidence>
<dbReference type="SMART" id="SM00248">
    <property type="entry name" value="ANK"/>
    <property type="match status" value="9"/>
</dbReference>
<keyword evidence="1" id="KW-0677">Repeat</keyword>
<sequence>MNDPQSQRKIPPSVPNIPQPSEEARNSLSDAEKGQAGIGRRQSSEKSSAPAADRIGNEKGKGKEPKSGPSQSVPASTASVPVKPGSAVQHTGGDVGTTALPQSVGHSIHSNSTATRRSSNAQDAQTDSEVRNVMEEKSKSEPMANNNTKDDAPPGVSGEPNSQETDKSSEGSTVPDNLSDSIARIAKGLDVLLSLITEGTDNSENAQQHVNETEKKKGKFRRLLGITEYQSPYTGTRDYDYTRKYPQDEFGKEARENARVWKVYLDEAETFDGEMLKGFMDTLDTLLVFAALFSAVVTSFVISTVVNLQPDYTEITARLMLEQNLLLRATGNTTAQQSVPKTLVDLDNADVSTKDLWINGLFFASLSLSLATALLSVLVKQWLQAYTLSLPTGNAQERAKIRQFRYLGFEKWKVPEIIGLLPIILHASLGLFMVGLSVYVSELHQSLCWIVVSVTGISFLMYFGSIIIPVIHIQCPYRVPILFSLLHLLPFPLSIFQYFWKLVTYHGQKYYHHSQSNHLQNLSQPKLPSAPITSLRNAETMFLKQTPPTFNFVTFQEEISPSSTQHHTMLAYCLKWLQSLQSNDSIQEVVHQAVHCVFQDTAHNDSEGGIYGFQPALKCYVALDWNSIQAFIWDTLRRRDETDNHKVCSSLYSLWRKAIEKISDFPPLQTRYPLHDAAENGYFHIVKVLVENGIDVNAGEGFYGFALQAAALWGHLDIVKYLVEKGADVNAKGGPHGFALQAAVEKRHLDIVKYLVENGADVNAERGQYGFALQAAAFRGHLDIVKYLVEKGADVNAKGVSCGEGAGVNAKGGEYGFALQAAARWGHLDIVKYLVEKGAGVNAKGGEYGFALQTAAASRGNLDIVKYLVEKGANVNAEGGTYGFALQAVAEEGHLDIVKYLVEKGADVNAKGGEYGFALHTAASRGNLDIVKYLVEKGADVNAEGGEYGFALQAAAYLGRLDVVKYFVEEESVDVNGKGGKYGSALKSAQEGDEPEVVKYLREHGATE</sequence>
<evidence type="ECO:0000256" key="5">
    <source>
        <dbReference type="SAM" id="Phobius"/>
    </source>
</evidence>
<feature type="transmembrane region" description="Helical" evidence="5">
    <location>
        <begin position="285"/>
        <end position="306"/>
    </location>
</feature>
<dbReference type="InterPro" id="IPR036770">
    <property type="entry name" value="Ankyrin_rpt-contain_sf"/>
</dbReference>
<gene>
    <name evidence="7" type="ORF">D9758_017064</name>
</gene>
<keyword evidence="5" id="KW-0812">Transmembrane</keyword>
<feature type="domain" description="DUF6535" evidence="6">
    <location>
        <begin position="261"/>
        <end position="440"/>
    </location>
</feature>
<evidence type="ECO:0000256" key="2">
    <source>
        <dbReference type="ARBA" id="ARBA00023043"/>
    </source>
</evidence>
<feature type="transmembrane region" description="Helical" evidence="5">
    <location>
        <begin position="417"/>
        <end position="440"/>
    </location>
</feature>
<dbReference type="OrthoDB" id="3219854at2759"/>
<dbReference type="AlphaFoldDB" id="A0A8H5FLB6"/>
<feature type="transmembrane region" description="Helical" evidence="5">
    <location>
        <begin position="446"/>
        <end position="468"/>
    </location>
</feature>
<feature type="repeat" description="ANK" evidence="3">
    <location>
        <begin position="885"/>
        <end position="913"/>
    </location>
</feature>
<dbReference type="Pfam" id="PF20153">
    <property type="entry name" value="DUF6535"/>
    <property type="match status" value="1"/>
</dbReference>
<dbReference type="InterPro" id="IPR002110">
    <property type="entry name" value="Ankyrin_rpt"/>
</dbReference>
<keyword evidence="5" id="KW-1133">Transmembrane helix</keyword>
<feature type="transmembrane region" description="Helical" evidence="5">
    <location>
        <begin position="356"/>
        <end position="379"/>
    </location>
</feature>
<feature type="region of interest" description="Disordered" evidence="4">
    <location>
        <begin position="1"/>
        <end position="177"/>
    </location>
</feature>
<feature type="repeat" description="ANK" evidence="3">
    <location>
        <begin position="914"/>
        <end position="946"/>
    </location>
</feature>
<feature type="transmembrane region" description="Helical" evidence="5">
    <location>
        <begin position="480"/>
        <end position="500"/>
    </location>
</feature>